<keyword evidence="3" id="KW-1185">Reference proteome</keyword>
<dbReference type="InterPro" id="IPR011989">
    <property type="entry name" value="ARM-like"/>
</dbReference>
<dbReference type="RefSeq" id="WP_394848873.1">
    <property type="nucleotide sequence ID" value="NZ_CP089982.1"/>
</dbReference>
<dbReference type="EMBL" id="CP089982">
    <property type="protein sequence ID" value="WXA98260.1"/>
    <property type="molecule type" value="Genomic_DNA"/>
</dbReference>
<accession>A0ABZ2KKX4</accession>
<evidence type="ECO:0000256" key="1">
    <source>
        <dbReference type="SAM" id="SignalP"/>
    </source>
</evidence>
<protein>
    <submittedName>
        <fullName evidence="2">HEAT repeat domain-containing protein</fullName>
    </submittedName>
</protein>
<dbReference type="InterPro" id="IPR016024">
    <property type="entry name" value="ARM-type_fold"/>
</dbReference>
<sequence length="829" mass="85162">MRFASVVTASLVLALMGHAAPASAVVWPDVPERVARALTAQDAATRRMAAQELSTLGRARGTPLVLQALGDPDVEVKLAAAQSAVRLRVVPATLAVLPWLGDREARLRIAACEVARALPDARTILQLARGLGDADAAVRAAAADALGAQASPDAVAPLLGRLDDASPQVRVQIARALARLGDKRAVVPLVGKVQDSVVEVRQAVVRALGELGDARASQALILTLRDNTNEVRIEALHALGRLRAPEAVETIAPFATDRNPALRQAALAALGRIGTRDAMRALIATLGVADDAGGGLERTPARQALVAAGQPAIPELSALLKGNPSAHVATSAAWVLGELRATGEAPTLVSAMRRGVLPSAAALHALAGAGTRDSVPVVLEFVGAASPLVRSEAARAAKALLDPSKPDGRAVEPLAAALRNVNLTLDERAALASLLGRTGAPRAAPILVSLANAKFPALRLAAIDALGTLGPADADEALLEKLNDTDATVRLHAAVALGDAGKEKAREALLAKMDAGEELDRAAVLTALGGILSRVPSENAIGRLSRALELAAGPERDALLLAIGRSNFPAGVRALGSLLRADDADDRRTIATVLPVHARASAEPLARGLLRDADASVRAQAAWAMGALGDGADKAGTDALGAAIASADLDTAINATAAVGRIAARTRAPQLAVRMLCPLLRDARTYVRVNALAGLAASGVRCGDGALERTLLADDSNDLVRATAAAVLWRKPSGPDTAALERCTQADRSGTVAQQCRAASVASASGSPHAVDVYVVPDTSPTPRPRAPYALHFEGSYLRVGIADRRGACFEPLAPDGELSLERPSAQAR</sequence>
<feature type="signal peptide" evidence="1">
    <location>
        <begin position="1"/>
        <end position="24"/>
    </location>
</feature>
<dbReference type="PANTHER" id="PTHR12697:SF5">
    <property type="entry name" value="DEOXYHYPUSINE HYDROXYLASE"/>
    <property type="match status" value="1"/>
</dbReference>
<dbReference type="Proteomes" id="UP001379533">
    <property type="component" value="Chromosome"/>
</dbReference>
<dbReference type="SUPFAM" id="SSF48371">
    <property type="entry name" value="ARM repeat"/>
    <property type="match status" value="3"/>
</dbReference>
<gene>
    <name evidence="2" type="ORF">LZC95_15635</name>
</gene>
<keyword evidence="1" id="KW-0732">Signal</keyword>
<dbReference type="Gene3D" id="1.25.10.10">
    <property type="entry name" value="Leucine-rich Repeat Variant"/>
    <property type="match status" value="6"/>
</dbReference>
<dbReference type="InterPro" id="IPR004155">
    <property type="entry name" value="PBS_lyase_HEAT"/>
</dbReference>
<dbReference type="SMART" id="SM00567">
    <property type="entry name" value="EZ_HEAT"/>
    <property type="match status" value="13"/>
</dbReference>
<dbReference type="Pfam" id="PF03130">
    <property type="entry name" value="HEAT_PBS"/>
    <property type="match status" value="1"/>
</dbReference>
<evidence type="ECO:0000313" key="3">
    <source>
        <dbReference type="Proteomes" id="UP001379533"/>
    </source>
</evidence>
<name>A0ABZ2KKX4_9BACT</name>
<dbReference type="Pfam" id="PF13646">
    <property type="entry name" value="HEAT_2"/>
    <property type="match status" value="1"/>
</dbReference>
<evidence type="ECO:0000313" key="2">
    <source>
        <dbReference type="EMBL" id="WXA98260.1"/>
    </source>
</evidence>
<dbReference type="PANTHER" id="PTHR12697">
    <property type="entry name" value="PBS LYASE HEAT-LIKE PROTEIN"/>
    <property type="match status" value="1"/>
</dbReference>
<proteinExistence type="predicted"/>
<reference evidence="2 3" key="1">
    <citation type="submission" date="2021-12" db="EMBL/GenBank/DDBJ databases">
        <title>Discovery of the Pendulisporaceae a myxobacterial family with distinct sporulation behavior and unique specialized metabolism.</title>
        <authorList>
            <person name="Garcia R."/>
            <person name="Popoff A."/>
            <person name="Bader C.D."/>
            <person name="Loehr J."/>
            <person name="Walesch S."/>
            <person name="Walt C."/>
            <person name="Boldt J."/>
            <person name="Bunk B."/>
            <person name="Haeckl F.J.F.P.J."/>
            <person name="Gunesch A.P."/>
            <person name="Birkelbach J."/>
            <person name="Nuebel U."/>
            <person name="Pietschmann T."/>
            <person name="Bach T."/>
            <person name="Mueller R."/>
        </authorList>
    </citation>
    <scope>NUCLEOTIDE SEQUENCE [LARGE SCALE GENOMIC DNA]</scope>
    <source>
        <strain evidence="2 3">MSr12523</strain>
    </source>
</reference>
<feature type="chain" id="PRO_5047314644" evidence="1">
    <location>
        <begin position="25"/>
        <end position="829"/>
    </location>
</feature>
<organism evidence="2 3">
    <name type="scientific">Pendulispora brunnea</name>
    <dbReference type="NCBI Taxonomy" id="2905690"/>
    <lineage>
        <taxon>Bacteria</taxon>
        <taxon>Pseudomonadati</taxon>
        <taxon>Myxococcota</taxon>
        <taxon>Myxococcia</taxon>
        <taxon>Myxococcales</taxon>
        <taxon>Sorangiineae</taxon>
        <taxon>Pendulisporaceae</taxon>
        <taxon>Pendulispora</taxon>
    </lineage>
</organism>